<feature type="transmembrane region" description="Helical" evidence="1">
    <location>
        <begin position="40"/>
        <end position="62"/>
    </location>
</feature>
<feature type="non-terminal residue" evidence="2">
    <location>
        <position position="1"/>
    </location>
</feature>
<accession>A0A060CEY9</accession>
<dbReference type="PANTHER" id="PTHR40761:SF1">
    <property type="entry name" value="CONSERVED INTEGRAL MEMBRANE ALANINE VALINE AND LEUCINE RICH PROTEIN-RELATED"/>
    <property type="match status" value="1"/>
</dbReference>
<feature type="transmembrane region" description="Helical" evidence="1">
    <location>
        <begin position="129"/>
        <end position="149"/>
    </location>
</feature>
<dbReference type="InterPro" id="IPR037185">
    <property type="entry name" value="EmrE-like"/>
</dbReference>
<keyword evidence="1" id="KW-0812">Transmembrane</keyword>
<keyword evidence="1" id="KW-0472">Membrane</keyword>
<keyword evidence="1" id="KW-1133">Transmembrane helix</keyword>
<sequence>VAADQAVSDTRLFIVCGTFVVVLLLVLGSLRILNRRAGALGYIVGTGILYGFVSTFAKILIARWQDGMLSWISFLPALLLLVAAVLGIWFVQDAHTSGPPDLVMAGLTVIDPIVGVLIGMLILGEAAHTQLWMVPLFLLSGALAVLGVVQISRHHPQNTSHHSL</sequence>
<evidence type="ECO:0000313" key="2">
    <source>
        <dbReference type="EMBL" id="AIA93497.1"/>
    </source>
</evidence>
<feature type="non-terminal residue" evidence="2">
    <location>
        <position position="164"/>
    </location>
</feature>
<organism evidence="2">
    <name type="scientific">uncultured Actinosynnema sp</name>
    <dbReference type="NCBI Taxonomy" id="905025"/>
    <lineage>
        <taxon>Bacteria</taxon>
        <taxon>Bacillati</taxon>
        <taxon>Actinomycetota</taxon>
        <taxon>Actinomycetes</taxon>
        <taxon>Pseudonocardiales</taxon>
        <taxon>Pseudonocardiaceae</taxon>
        <taxon>Actinosynnema</taxon>
        <taxon>environmental samples</taxon>
    </lineage>
</organism>
<dbReference type="PANTHER" id="PTHR40761">
    <property type="entry name" value="CONSERVED INTEGRAL MEMBRANE ALANINE VALINE AND LEUCINE RICH PROTEIN-RELATED"/>
    <property type="match status" value="1"/>
</dbReference>
<evidence type="ECO:0000256" key="1">
    <source>
        <dbReference type="SAM" id="Phobius"/>
    </source>
</evidence>
<feature type="transmembrane region" description="Helical" evidence="1">
    <location>
        <begin position="68"/>
        <end position="90"/>
    </location>
</feature>
<protein>
    <submittedName>
        <fullName evidence="2">CAZy families GT4 protein</fullName>
    </submittedName>
</protein>
<feature type="transmembrane region" description="Helical" evidence="1">
    <location>
        <begin position="102"/>
        <end position="123"/>
    </location>
</feature>
<feature type="transmembrane region" description="Helical" evidence="1">
    <location>
        <begin position="12"/>
        <end position="33"/>
    </location>
</feature>
<dbReference type="SUPFAM" id="SSF103481">
    <property type="entry name" value="Multidrug resistance efflux transporter EmrE"/>
    <property type="match status" value="1"/>
</dbReference>
<dbReference type="EMBL" id="KF126154">
    <property type="protein sequence ID" value="AIA93497.1"/>
    <property type="molecule type" value="Genomic_DNA"/>
</dbReference>
<reference evidence="2" key="1">
    <citation type="journal article" date="2013" name="Environ. Microbiol.">
        <title>Seasonally variable intestinal metagenomes of the red palm weevil (Rhynchophorus ferrugineus).</title>
        <authorList>
            <person name="Jia S."/>
            <person name="Zhang X."/>
            <person name="Zhang G."/>
            <person name="Yin A."/>
            <person name="Zhang S."/>
            <person name="Li F."/>
            <person name="Wang L."/>
            <person name="Zhao D."/>
            <person name="Yun Q."/>
            <person name="Tala"/>
            <person name="Wang J."/>
            <person name="Sun G."/>
            <person name="Baabdullah M."/>
            <person name="Yu X."/>
            <person name="Hu S."/>
            <person name="Al-Mssallem I.S."/>
            <person name="Yu J."/>
        </authorList>
    </citation>
    <scope>NUCLEOTIDE SEQUENCE</scope>
</reference>
<dbReference type="AlphaFoldDB" id="A0A060CEY9"/>
<proteinExistence type="predicted"/>
<name>A0A060CEY9_9PSEU</name>